<evidence type="ECO:0000313" key="2">
    <source>
        <dbReference type="Proteomes" id="UP000325315"/>
    </source>
</evidence>
<organism evidence="1 2">
    <name type="scientific">Gossypium australe</name>
    <dbReference type="NCBI Taxonomy" id="47621"/>
    <lineage>
        <taxon>Eukaryota</taxon>
        <taxon>Viridiplantae</taxon>
        <taxon>Streptophyta</taxon>
        <taxon>Embryophyta</taxon>
        <taxon>Tracheophyta</taxon>
        <taxon>Spermatophyta</taxon>
        <taxon>Magnoliopsida</taxon>
        <taxon>eudicotyledons</taxon>
        <taxon>Gunneridae</taxon>
        <taxon>Pentapetalae</taxon>
        <taxon>rosids</taxon>
        <taxon>malvids</taxon>
        <taxon>Malvales</taxon>
        <taxon>Malvaceae</taxon>
        <taxon>Malvoideae</taxon>
        <taxon>Gossypium</taxon>
    </lineage>
</organism>
<name>A0A5B6VQC8_9ROSI</name>
<dbReference type="OrthoDB" id="1002228at2759"/>
<sequence>MEYWRVYGHIIRRKRSIAHRIGKKLDFNTLDSLALSIIGEESQNALFSMGPLKAPGSDGLHALFY</sequence>
<accession>A0A5B6VQC8</accession>
<proteinExistence type="predicted"/>
<protein>
    <submittedName>
        <fullName evidence="1">Retrovirus-related Pol polyprotein LINE-1</fullName>
    </submittedName>
</protein>
<dbReference type="Proteomes" id="UP000325315">
    <property type="component" value="Unassembled WGS sequence"/>
</dbReference>
<reference evidence="2" key="1">
    <citation type="journal article" date="2019" name="Plant Biotechnol. J.">
        <title>Genome sequencing of the Australian wild diploid species Gossypium australe highlights disease resistance and delayed gland morphogenesis.</title>
        <authorList>
            <person name="Cai Y."/>
            <person name="Cai X."/>
            <person name="Wang Q."/>
            <person name="Wang P."/>
            <person name="Zhang Y."/>
            <person name="Cai C."/>
            <person name="Xu Y."/>
            <person name="Wang K."/>
            <person name="Zhou Z."/>
            <person name="Wang C."/>
            <person name="Geng S."/>
            <person name="Li B."/>
            <person name="Dong Q."/>
            <person name="Hou Y."/>
            <person name="Wang H."/>
            <person name="Ai P."/>
            <person name="Liu Z."/>
            <person name="Yi F."/>
            <person name="Sun M."/>
            <person name="An G."/>
            <person name="Cheng J."/>
            <person name="Zhang Y."/>
            <person name="Shi Q."/>
            <person name="Xie Y."/>
            <person name="Shi X."/>
            <person name="Chang Y."/>
            <person name="Huang F."/>
            <person name="Chen Y."/>
            <person name="Hong S."/>
            <person name="Mi L."/>
            <person name="Sun Q."/>
            <person name="Zhang L."/>
            <person name="Zhou B."/>
            <person name="Peng R."/>
            <person name="Zhang X."/>
            <person name="Liu F."/>
        </authorList>
    </citation>
    <scope>NUCLEOTIDE SEQUENCE [LARGE SCALE GENOMIC DNA]</scope>
    <source>
        <strain evidence="2">cv. PA1801</strain>
    </source>
</reference>
<dbReference type="AlphaFoldDB" id="A0A5B6VQC8"/>
<dbReference type="EMBL" id="SMMG02000006">
    <property type="protein sequence ID" value="KAA3471165.1"/>
    <property type="molecule type" value="Genomic_DNA"/>
</dbReference>
<keyword evidence="2" id="KW-1185">Reference proteome</keyword>
<gene>
    <name evidence="1" type="ORF">EPI10_016813</name>
</gene>
<evidence type="ECO:0000313" key="1">
    <source>
        <dbReference type="EMBL" id="KAA3471165.1"/>
    </source>
</evidence>
<comment type="caution">
    <text evidence="1">The sequence shown here is derived from an EMBL/GenBank/DDBJ whole genome shotgun (WGS) entry which is preliminary data.</text>
</comment>